<sequence>MAAQSSLLQKVIIYAVITFIVIRLLGYIYKLLQPRCMAIFCNRFATNMNKSKYSGKLKADLFSTLMLDQKQQNDDMIILEIGAGAGANFQFFPNNVKVIALEPNPHCIKYLQQNVKESTHVNLWKVINSKAEDMQEEVADNSVDVVVCSYVLCSIDDLNGALKEIRRVLKPNGRFYFLEHVRDQNYNSWTHISQRLMYPILKYFADCNPNKCTWSFIDRAGFKELNYKQDLKTEMFATFEDLKKQLGDKSQKFVVLEIGAGTGSNFQFFPKDSQVIALEPNKYCSKYLSEHADEWKHVQLEKIITGKAEDMRVDIKDGSIDAVVCTLVLCSVTNVKEVLAEVKRVLKTNGRFYFLEHVEDPKRNSWTHIGQRFFYPFFKYIGDCDLLNTNYALILRAGFKEVTYKHKIAPKPTPFFFKPQVLGYAVK</sequence>
<name>A0A9Q1H0E8_HOLLE</name>
<keyword evidence="3" id="KW-0489">Methyltransferase</keyword>
<evidence type="ECO:0000313" key="3">
    <source>
        <dbReference type="EMBL" id="KAJ8029114.1"/>
    </source>
</evidence>
<keyword evidence="1" id="KW-0472">Membrane</keyword>
<dbReference type="PANTHER" id="PTHR45036">
    <property type="entry name" value="METHYLTRANSFERASE LIKE 7B"/>
    <property type="match status" value="1"/>
</dbReference>
<accession>A0A9Q1H0E8</accession>
<dbReference type="CDD" id="cd02440">
    <property type="entry name" value="AdoMet_MTases"/>
    <property type="match status" value="2"/>
</dbReference>
<evidence type="ECO:0000259" key="2">
    <source>
        <dbReference type="Pfam" id="PF08241"/>
    </source>
</evidence>
<organism evidence="3 4">
    <name type="scientific">Holothuria leucospilota</name>
    <name type="common">Black long sea cucumber</name>
    <name type="synonym">Mertensiothuria leucospilota</name>
    <dbReference type="NCBI Taxonomy" id="206669"/>
    <lineage>
        <taxon>Eukaryota</taxon>
        <taxon>Metazoa</taxon>
        <taxon>Echinodermata</taxon>
        <taxon>Eleutherozoa</taxon>
        <taxon>Echinozoa</taxon>
        <taxon>Holothuroidea</taxon>
        <taxon>Aspidochirotacea</taxon>
        <taxon>Aspidochirotida</taxon>
        <taxon>Holothuriidae</taxon>
        <taxon>Holothuria</taxon>
    </lineage>
</organism>
<dbReference type="AlphaFoldDB" id="A0A9Q1H0E8"/>
<keyword evidence="1" id="KW-0812">Transmembrane</keyword>
<dbReference type="SUPFAM" id="SSF53335">
    <property type="entry name" value="S-adenosyl-L-methionine-dependent methyltransferases"/>
    <property type="match status" value="2"/>
</dbReference>
<dbReference type="PANTHER" id="PTHR45036:SF1">
    <property type="entry name" value="METHYLTRANSFERASE LIKE 7A"/>
    <property type="match status" value="1"/>
</dbReference>
<proteinExistence type="predicted"/>
<dbReference type="Gene3D" id="3.40.50.150">
    <property type="entry name" value="Vaccinia Virus protein VP39"/>
    <property type="match status" value="2"/>
</dbReference>
<keyword evidence="3" id="KW-0808">Transferase</keyword>
<keyword evidence="4" id="KW-1185">Reference proteome</keyword>
<feature type="domain" description="Methyltransferase type 11" evidence="2">
    <location>
        <begin position="79"/>
        <end position="177"/>
    </location>
</feature>
<gene>
    <name evidence="3" type="ORF">HOLleu_28438</name>
</gene>
<feature type="domain" description="Methyltransferase type 11" evidence="2">
    <location>
        <begin position="256"/>
        <end position="354"/>
    </location>
</feature>
<dbReference type="GO" id="GO:0032259">
    <property type="term" value="P:methylation"/>
    <property type="evidence" value="ECO:0007669"/>
    <property type="project" value="UniProtKB-KW"/>
</dbReference>
<dbReference type="Pfam" id="PF08241">
    <property type="entry name" value="Methyltransf_11"/>
    <property type="match status" value="2"/>
</dbReference>
<protein>
    <submittedName>
        <fullName evidence="3">Methyltransferase-like protein 7B</fullName>
    </submittedName>
</protein>
<dbReference type="InterPro" id="IPR029063">
    <property type="entry name" value="SAM-dependent_MTases_sf"/>
</dbReference>
<comment type="caution">
    <text evidence="3">The sequence shown here is derived from an EMBL/GenBank/DDBJ whole genome shotgun (WGS) entry which is preliminary data.</text>
</comment>
<reference evidence="3" key="1">
    <citation type="submission" date="2021-10" db="EMBL/GenBank/DDBJ databases">
        <title>Tropical sea cucumber genome reveals ecological adaptation and Cuvierian tubules defense mechanism.</title>
        <authorList>
            <person name="Chen T."/>
        </authorList>
    </citation>
    <scope>NUCLEOTIDE SEQUENCE</scope>
    <source>
        <strain evidence="3">Nanhai2018</strain>
        <tissue evidence="3">Muscle</tissue>
    </source>
</reference>
<dbReference type="OrthoDB" id="416496at2759"/>
<evidence type="ECO:0000313" key="4">
    <source>
        <dbReference type="Proteomes" id="UP001152320"/>
    </source>
</evidence>
<evidence type="ECO:0000256" key="1">
    <source>
        <dbReference type="SAM" id="Phobius"/>
    </source>
</evidence>
<dbReference type="EMBL" id="JAIZAY010000014">
    <property type="protein sequence ID" value="KAJ8029114.1"/>
    <property type="molecule type" value="Genomic_DNA"/>
</dbReference>
<feature type="transmembrane region" description="Helical" evidence="1">
    <location>
        <begin position="12"/>
        <end position="32"/>
    </location>
</feature>
<dbReference type="InterPro" id="IPR052356">
    <property type="entry name" value="Thiol_S-MT"/>
</dbReference>
<dbReference type="InterPro" id="IPR013216">
    <property type="entry name" value="Methyltransf_11"/>
</dbReference>
<dbReference type="GO" id="GO:0008757">
    <property type="term" value="F:S-adenosylmethionine-dependent methyltransferase activity"/>
    <property type="evidence" value="ECO:0007669"/>
    <property type="project" value="InterPro"/>
</dbReference>
<keyword evidence="1" id="KW-1133">Transmembrane helix</keyword>
<dbReference type="Proteomes" id="UP001152320">
    <property type="component" value="Chromosome 14"/>
</dbReference>